<dbReference type="AlphaFoldDB" id="A0A0D1Z4T4"/>
<sequence>MTSQNTSSKTLSCSLSQTAALAWLVSFPIPLPGRKGANQRGARCFAQGEKNHVASAASRIPFASSNGEFMFAIAEGLEHVADRHACRCGNKKLSSAMKTLHYYPRFAIEV</sequence>
<name>A0A0D1Z4T4_9EURO</name>
<reference evidence="1 2" key="1">
    <citation type="submission" date="2015-01" db="EMBL/GenBank/DDBJ databases">
        <title>The Genome Sequence of Cladophialophora immunda CBS83496.</title>
        <authorList>
            <consortium name="The Broad Institute Genomics Platform"/>
            <person name="Cuomo C."/>
            <person name="de Hoog S."/>
            <person name="Gorbushina A."/>
            <person name="Stielow B."/>
            <person name="Teixiera M."/>
            <person name="Abouelleil A."/>
            <person name="Chapman S.B."/>
            <person name="Priest M."/>
            <person name="Young S.K."/>
            <person name="Wortman J."/>
            <person name="Nusbaum C."/>
            <person name="Birren B."/>
        </authorList>
    </citation>
    <scope>NUCLEOTIDE SEQUENCE [LARGE SCALE GENOMIC DNA]</scope>
    <source>
        <strain evidence="1 2">CBS 83496</strain>
    </source>
</reference>
<evidence type="ECO:0000313" key="1">
    <source>
        <dbReference type="EMBL" id="KIW22611.1"/>
    </source>
</evidence>
<dbReference type="EMBL" id="KN847046">
    <property type="protein sequence ID" value="KIW22611.1"/>
    <property type="molecule type" value="Genomic_DNA"/>
</dbReference>
<protein>
    <submittedName>
        <fullName evidence="1">Uncharacterized protein</fullName>
    </submittedName>
</protein>
<proteinExistence type="predicted"/>
<dbReference type="RefSeq" id="XP_016242827.1">
    <property type="nucleotide sequence ID" value="XM_016398265.1"/>
</dbReference>
<accession>A0A0D1Z4T4</accession>
<dbReference type="GeneID" id="27350085"/>
<evidence type="ECO:0000313" key="2">
    <source>
        <dbReference type="Proteomes" id="UP000054466"/>
    </source>
</evidence>
<gene>
    <name evidence="1" type="ORF">PV07_10891</name>
</gene>
<organism evidence="1 2">
    <name type="scientific">Cladophialophora immunda</name>
    <dbReference type="NCBI Taxonomy" id="569365"/>
    <lineage>
        <taxon>Eukaryota</taxon>
        <taxon>Fungi</taxon>
        <taxon>Dikarya</taxon>
        <taxon>Ascomycota</taxon>
        <taxon>Pezizomycotina</taxon>
        <taxon>Eurotiomycetes</taxon>
        <taxon>Chaetothyriomycetidae</taxon>
        <taxon>Chaetothyriales</taxon>
        <taxon>Herpotrichiellaceae</taxon>
        <taxon>Cladophialophora</taxon>
    </lineage>
</organism>
<dbReference type="VEuPathDB" id="FungiDB:PV07_10891"/>
<keyword evidence="2" id="KW-1185">Reference proteome</keyword>
<dbReference type="HOGENOM" id="CLU_2170804_0_0_1"/>
<dbReference type="Proteomes" id="UP000054466">
    <property type="component" value="Unassembled WGS sequence"/>
</dbReference>